<keyword evidence="6" id="KW-0520">NAD</keyword>
<dbReference type="Gene3D" id="1.10.10.10">
    <property type="entry name" value="Winged helix-like DNA-binding domain superfamily/Winged helix DNA-binding domain"/>
    <property type="match status" value="1"/>
</dbReference>
<dbReference type="InterPro" id="IPR003781">
    <property type="entry name" value="CoA-bd"/>
</dbReference>
<comment type="caution">
    <text evidence="8">The sequence shown here is derived from an EMBL/GenBank/DDBJ whole genome shotgun (WGS) entry which is preliminary data.</text>
</comment>
<dbReference type="NCBIfam" id="NF003996">
    <property type="entry name" value="PRK05472.2-5"/>
    <property type="match status" value="1"/>
</dbReference>
<reference evidence="8" key="2">
    <citation type="submission" date="2020-09" db="EMBL/GenBank/DDBJ databases">
        <authorList>
            <person name="Sun Q."/>
            <person name="Sedlacek I."/>
        </authorList>
    </citation>
    <scope>NUCLEOTIDE SEQUENCE</scope>
    <source>
        <strain evidence="8">CCM 7905</strain>
    </source>
</reference>
<feature type="DNA-binding region" description="H-T-H motif" evidence="6">
    <location>
        <begin position="30"/>
        <end position="69"/>
    </location>
</feature>
<dbReference type="AlphaFoldDB" id="A0A917CQV7"/>
<name>A0A917CQV7_9NOCA</name>
<dbReference type="InterPro" id="IPR036291">
    <property type="entry name" value="NAD(P)-bd_dom_sf"/>
</dbReference>
<evidence type="ECO:0000256" key="4">
    <source>
        <dbReference type="ARBA" id="ARBA00023125"/>
    </source>
</evidence>
<dbReference type="PANTHER" id="PTHR35786">
    <property type="entry name" value="REDOX-SENSING TRANSCRIPTIONAL REPRESSOR REX"/>
    <property type="match status" value="1"/>
</dbReference>
<dbReference type="SUPFAM" id="SSF51735">
    <property type="entry name" value="NAD(P)-binding Rossmann-fold domains"/>
    <property type="match status" value="1"/>
</dbReference>
<evidence type="ECO:0000256" key="2">
    <source>
        <dbReference type="ARBA" id="ARBA00022491"/>
    </source>
</evidence>
<dbReference type="InterPro" id="IPR036388">
    <property type="entry name" value="WH-like_DNA-bd_sf"/>
</dbReference>
<organism evidence="8 9">
    <name type="scientific">Rhodococcoides trifolii</name>
    <dbReference type="NCBI Taxonomy" id="908250"/>
    <lineage>
        <taxon>Bacteria</taxon>
        <taxon>Bacillati</taxon>
        <taxon>Actinomycetota</taxon>
        <taxon>Actinomycetes</taxon>
        <taxon>Mycobacteriales</taxon>
        <taxon>Nocardiaceae</taxon>
        <taxon>Rhodococcoides</taxon>
    </lineage>
</organism>
<comment type="function">
    <text evidence="6">Modulates transcription in response to changes in cellular NADH/NAD(+) redox state.</text>
</comment>
<evidence type="ECO:0000313" key="8">
    <source>
        <dbReference type="EMBL" id="GGF95835.1"/>
    </source>
</evidence>
<keyword evidence="2 6" id="KW-0678">Repressor</keyword>
<evidence type="ECO:0000313" key="9">
    <source>
        <dbReference type="Proteomes" id="UP000654257"/>
    </source>
</evidence>
<dbReference type="InterPro" id="IPR022876">
    <property type="entry name" value="Tscrpt_rep_Rex"/>
</dbReference>
<feature type="binding site" evidence="6">
    <location>
        <begin position="104"/>
        <end position="109"/>
    </location>
    <ligand>
        <name>NAD(+)</name>
        <dbReference type="ChEBI" id="CHEBI:57540"/>
    </ligand>
</feature>
<gene>
    <name evidence="6 8" type="primary">rex</name>
    <name evidence="8" type="ORF">GCM10007304_07120</name>
</gene>
<dbReference type="SMART" id="SM00881">
    <property type="entry name" value="CoA_binding"/>
    <property type="match status" value="1"/>
</dbReference>
<dbReference type="HAMAP" id="MF_01131">
    <property type="entry name" value="Rex"/>
    <property type="match status" value="1"/>
</dbReference>
<dbReference type="NCBIfam" id="NF003995">
    <property type="entry name" value="PRK05472.2-4"/>
    <property type="match status" value="1"/>
</dbReference>
<dbReference type="PANTHER" id="PTHR35786:SF1">
    <property type="entry name" value="REDOX-SENSING TRANSCRIPTIONAL REPRESSOR REX 1"/>
    <property type="match status" value="1"/>
</dbReference>
<dbReference type="Pfam" id="PF06971">
    <property type="entry name" value="Put_DNA-bind_N"/>
    <property type="match status" value="1"/>
</dbReference>
<evidence type="ECO:0000256" key="3">
    <source>
        <dbReference type="ARBA" id="ARBA00023015"/>
    </source>
</evidence>
<feature type="domain" description="CoA-binding" evidence="7">
    <location>
        <begin position="93"/>
        <end position="193"/>
    </location>
</feature>
<dbReference type="GO" id="GO:0045892">
    <property type="term" value="P:negative regulation of DNA-templated transcription"/>
    <property type="evidence" value="ECO:0007669"/>
    <property type="project" value="InterPro"/>
</dbReference>
<dbReference type="Pfam" id="PF02629">
    <property type="entry name" value="CoA_binding"/>
    <property type="match status" value="1"/>
</dbReference>
<evidence type="ECO:0000256" key="6">
    <source>
        <dbReference type="HAMAP-Rule" id="MF_01131"/>
    </source>
</evidence>
<comment type="subunit">
    <text evidence="6">Homodimer.</text>
</comment>
<evidence type="ECO:0000256" key="1">
    <source>
        <dbReference type="ARBA" id="ARBA00022490"/>
    </source>
</evidence>
<keyword evidence="4 6" id="KW-0238">DNA-binding</keyword>
<dbReference type="SUPFAM" id="SSF46785">
    <property type="entry name" value="Winged helix' DNA-binding domain"/>
    <property type="match status" value="1"/>
</dbReference>
<dbReference type="GO" id="GO:0005737">
    <property type="term" value="C:cytoplasm"/>
    <property type="evidence" value="ECO:0007669"/>
    <property type="project" value="UniProtKB-SubCell"/>
</dbReference>
<dbReference type="GO" id="GO:0003677">
    <property type="term" value="F:DNA binding"/>
    <property type="evidence" value="ECO:0007669"/>
    <property type="project" value="UniProtKB-UniRule"/>
</dbReference>
<dbReference type="RefSeq" id="WP_188543291.1">
    <property type="nucleotide sequence ID" value="NZ_BMCU01000001.1"/>
</dbReference>
<proteinExistence type="inferred from homology"/>
<dbReference type="EMBL" id="BMCU01000001">
    <property type="protein sequence ID" value="GGF95835.1"/>
    <property type="molecule type" value="Genomic_DNA"/>
</dbReference>
<dbReference type="GO" id="GO:0003700">
    <property type="term" value="F:DNA-binding transcription factor activity"/>
    <property type="evidence" value="ECO:0007669"/>
    <property type="project" value="UniProtKB-UniRule"/>
</dbReference>
<dbReference type="InterPro" id="IPR009718">
    <property type="entry name" value="Rex_DNA-bd_C_dom"/>
</dbReference>
<dbReference type="Proteomes" id="UP000654257">
    <property type="component" value="Unassembled WGS sequence"/>
</dbReference>
<reference evidence="8" key="1">
    <citation type="journal article" date="2014" name="Int. J. Syst. Evol. Microbiol.">
        <title>Complete genome sequence of Corynebacterium casei LMG S-19264T (=DSM 44701T), isolated from a smear-ripened cheese.</title>
        <authorList>
            <consortium name="US DOE Joint Genome Institute (JGI-PGF)"/>
            <person name="Walter F."/>
            <person name="Albersmeier A."/>
            <person name="Kalinowski J."/>
            <person name="Ruckert C."/>
        </authorList>
    </citation>
    <scope>NUCLEOTIDE SEQUENCE</scope>
    <source>
        <strain evidence="8">CCM 7905</strain>
    </source>
</reference>
<keyword evidence="1 6" id="KW-0963">Cytoplasm</keyword>
<keyword evidence="5 6" id="KW-0804">Transcription</keyword>
<keyword evidence="3 6" id="KW-0805">Transcription regulation</keyword>
<comment type="similarity">
    <text evidence="6">Belongs to the transcriptional regulatory Rex family.</text>
</comment>
<dbReference type="GO" id="GO:0051775">
    <property type="term" value="P:response to redox state"/>
    <property type="evidence" value="ECO:0007669"/>
    <property type="project" value="InterPro"/>
</dbReference>
<evidence type="ECO:0000259" key="7">
    <source>
        <dbReference type="SMART" id="SM00881"/>
    </source>
</evidence>
<dbReference type="Gene3D" id="3.40.50.720">
    <property type="entry name" value="NAD(P)-binding Rossmann-like Domain"/>
    <property type="match status" value="1"/>
</dbReference>
<dbReference type="InterPro" id="IPR036390">
    <property type="entry name" value="WH_DNA-bd_sf"/>
</dbReference>
<sequence>MSEEQRVPVVGNLRSRTRPIPQATVTRLATYLRVLASLDEDGVTTVSSEALASAAGVGSATLREDLSFLGPTGVRGVGYDVRFVRTRIEATLGLDVGHRVVLVGLGYLGSALASYRLDRLGFTTVGLFDSDESRVGTVVDRLVVRPVSELVAGCRELDATVGVIATPDASAQAVADELIKGGVRSILSFAQGDVLVPPHVEVKNIDLALELQVLSFNSVRNGLVGAQSPRLGRAACAPQPVSISRNGSVIAP</sequence>
<comment type="subcellular location">
    <subcellularLocation>
        <location evidence="6">Cytoplasm</location>
    </subcellularLocation>
</comment>
<evidence type="ECO:0000256" key="5">
    <source>
        <dbReference type="ARBA" id="ARBA00023163"/>
    </source>
</evidence>
<accession>A0A917CQV7</accession>
<keyword evidence="9" id="KW-1185">Reference proteome</keyword>
<protein>
    <recommendedName>
        <fullName evidence="6">Redox-sensing transcriptional repressor Rex</fullName>
    </recommendedName>
</protein>
<dbReference type="NCBIfam" id="NF003992">
    <property type="entry name" value="PRK05472.2-1"/>
    <property type="match status" value="1"/>
</dbReference>
<dbReference type="NCBIfam" id="NF003994">
    <property type="entry name" value="PRK05472.2-3"/>
    <property type="match status" value="1"/>
</dbReference>